<keyword evidence="2" id="KW-1185">Reference proteome</keyword>
<gene>
    <name evidence="1" type="ORF">LQ327_00310</name>
</gene>
<comment type="caution">
    <text evidence="1">The sequence shown here is derived from an EMBL/GenBank/DDBJ whole genome shotgun (WGS) entry which is preliminary data.</text>
</comment>
<proteinExistence type="predicted"/>
<dbReference type="EMBL" id="JAJNDB010000001">
    <property type="protein sequence ID" value="MCD2191834.1"/>
    <property type="molecule type" value="Genomic_DNA"/>
</dbReference>
<dbReference type="Proteomes" id="UP001199469">
    <property type="component" value="Unassembled WGS sequence"/>
</dbReference>
<name>A0ABS8P0Q6_9PSEU</name>
<evidence type="ECO:0000313" key="2">
    <source>
        <dbReference type="Proteomes" id="UP001199469"/>
    </source>
</evidence>
<dbReference type="RefSeq" id="WP_230729486.1">
    <property type="nucleotide sequence ID" value="NZ_JAJNDB010000001.1"/>
</dbReference>
<sequence>MSQPPDFEARLAALEARMVEVAADAAAARHLAAARDRDLADVGIKVDANRSAINALGEQVASGFTEVRGKLDATAAGQVQIAELLTRLIEGRSNE</sequence>
<accession>A0ABS8P0Q6</accession>
<evidence type="ECO:0000313" key="1">
    <source>
        <dbReference type="EMBL" id="MCD2191834.1"/>
    </source>
</evidence>
<reference evidence="1 2" key="1">
    <citation type="submission" date="2021-11" db="EMBL/GenBank/DDBJ databases">
        <title>Draft genome sequence of Actinomycetospora sp. SF1 isolated from the rhizosphere soil.</title>
        <authorList>
            <person name="Duangmal K."/>
            <person name="Chantavorakit T."/>
        </authorList>
    </citation>
    <scope>NUCLEOTIDE SEQUENCE [LARGE SCALE GENOMIC DNA]</scope>
    <source>
        <strain evidence="1 2">TBRC 5722</strain>
    </source>
</reference>
<protein>
    <submittedName>
        <fullName evidence="1">Uncharacterized protein</fullName>
    </submittedName>
</protein>
<organism evidence="1 2">
    <name type="scientific">Actinomycetospora endophytica</name>
    <dbReference type="NCBI Taxonomy" id="2291215"/>
    <lineage>
        <taxon>Bacteria</taxon>
        <taxon>Bacillati</taxon>
        <taxon>Actinomycetota</taxon>
        <taxon>Actinomycetes</taxon>
        <taxon>Pseudonocardiales</taxon>
        <taxon>Pseudonocardiaceae</taxon>
        <taxon>Actinomycetospora</taxon>
    </lineage>
</organism>